<proteinExistence type="predicted"/>
<keyword evidence="1" id="KW-0732">Signal</keyword>
<accession>A0A944DBG8</accession>
<gene>
    <name evidence="2" type="ORF">I8J34_21200</name>
</gene>
<comment type="caution">
    <text evidence="2">The sequence shown here is derived from an EMBL/GenBank/DDBJ whole genome shotgun (WGS) entry which is preliminary data.</text>
</comment>
<dbReference type="RefSeq" id="WP_214363636.1">
    <property type="nucleotide sequence ID" value="NZ_JAEKFT010000036.1"/>
</dbReference>
<feature type="chain" id="PRO_5037045829" description="Lipoprotein" evidence="1">
    <location>
        <begin position="21"/>
        <end position="300"/>
    </location>
</feature>
<name>A0A944DBG8_DENI1</name>
<dbReference type="EMBL" id="JAEKFT010000036">
    <property type="protein sequence ID" value="MBT0963705.1"/>
    <property type="molecule type" value="Genomic_DNA"/>
</dbReference>
<feature type="signal peptide" evidence="1">
    <location>
        <begin position="1"/>
        <end position="20"/>
    </location>
</feature>
<evidence type="ECO:0000256" key="1">
    <source>
        <dbReference type="SAM" id="SignalP"/>
    </source>
</evidence>
<organism evidence="2 3">
    <name type="scientific">Denitromonas iodatirespirans</name>
    <dbReference type="NCBI Taxonomy" id="2795389"/>
    <lineage>
        <taxon>Bacteria</taxon>
        <taxon>Pseudomonadati</taxon>
        <taxon>Pseudomonadota</taxon>
        <taxon>Betaproteobacteria</taxon>
        <taxon>Rhodocyclales</taxon>
        <taxon>Zoogloeaceae</taxon>
        <taxon>Denitromonas</taxon>
    </lineage>
</organism>
<evidence type="ECO:0000313" key="2">
    <source>
        <dbReference type="EMBL" id="MBT0963705.1"/>
    </source>
</evidence>
<dbReference type="Proteomes" id="UP000694660">
    <property type="component" value="Unassembled WGS sequence"/>
</dbReference>
<protein>
    <recommendedName>
        <fullName evidence="4">Lipoprotein</fullName>
    </recommendedName>
</protein>
<keyword evidence="3" id="KW-1185">Reference proteome</keyword>
<dbReference type="AlphaFoldDB" id="A0A944DBG8"/>
<evidence type="ECO:0008006" key="4">
    <source>
        <dbReference type="Google" id="ProtNLM"/>
    </source>
</evidence>
<dbReference type="PROSITE" id="PS51257">
    <property type="entry name" value="PROKAR_LIPOPROTEIN"/>
    <property type="match status" value="1"/>
</dbReference>
<reference evidence="3" key="1">
    <citation type="journal article" date="2022" name="ISME J.">
        <title>Genetic and phylogenetic analysis of dissimilatory iodate-reducing bacteria identifies potential niches across the world's oceans.</title>
        <authorList>
            <person name="Reyes-Umana V."/>
            <person name="Henning Z."/>
            <person name="Lee K."/>
            <person name="Barnum T.P."/>
            <person name="Coates J.D."/>
        </authorList>
    </citation>
    <scope>NUCLEOTIDE SEQUENCE [LARGE SCALE GENOMIC DNA]</scope>
    <source>
        <strain evidence="3">IR12</strain>
    </source>
</reference>
<evidence type="ECO:0000313" key="3">
    <source>
        <dbReference type="Proteomes" id="UP000694660"/>
    </source>
</evidence>
<sequence length="300" mass="33235">MTLHRTARLLATAAAVTLLAACGAKEDKNPPDIPFAPWGEAHNAKPDFAELEAQHPLSVEDLYKITPKNLALLDQEQVDQIYARLSAGPIPEGPFEGDLFFPKGGSGKLRLSEIAGGGLKGLLVNVAGKKLDLMGEILWKGKVFYRDERLLRNRIEDLGPLKTVGLVEEGNDNPLTKITVDGKDQWLLFPARLYCGQSLLDGRRESIIIDYAFTDQLPGYRRMPDMMAGRDGFAIRDEIRMVRPGLYLGRAYIDRSFVVNFVLYNKAIDEAGKADYLKTGKTAEDCWTGTQQRKLVAAAQ</sequence>